<gene>
    <name evidence="4" type="ORF">MAR_029045</name>
</gene>
<dbReference type="PANTHER" id="PTHR24252:SF7">
    <property type="entry name" value="HYALIN"/>
    <property type="match status" value="1"/>
</dbReference>
<dbReference type="Pfam" id="PF00089">
    <property type="entry name" value="Trypsin"/>
    <property type="match status" value="1"/>
</dbReference>
<accession>A0ABY7DJ36</accession>
<organism evidence="4 5">
    <name type="scientific">Mya arenaria</name>
    <name type="common">Soft-shell clam</name>
    <dbReference type="NCBI Taxonomy" id="6604"/>
    <lineage>
        <taxon>Eukaryota</taxon>
        <taxon>Metazoa</taxon>
        <taxon>Spiralia</taxon>
        <taxon>Lophotrochozoa</taxon>
        <taxon>Mollusca</taxon>
        <taxon>Bivalvia</taxon>
        <taxon>Autobranchia</taxon>
        <taxon>Heteroconchia</taxon>
        <taxon>Euheterodonta</taxon>
        <taxon>Imparidentia</taxon>
        <taxon>Neoheterodontei</taxon>
        <taxon>Myida</taxon>
        <taxon>Myoidea</taxon>
        <taxon>Myidae</taxon>
        <taxon>Mya</taxon>
    </lineage>
</organism>
<dbReference type="CDD" id="cd00190">
    <property type="entry name" value="Tryp_SPc"/>
    <property type="match status" value="1"/>
</dbReference>
<evidence type="ECO:0000256" key="2">
    <source>
        <dbReference type="SAM" id="MobiDB-lite"/>
    </source>
</evidence>
<dbReference type="InterPro" id="IPR009003">
    <property type="entry name" value="Peptidase_S1_PA"/>
</dbReference>
<dbReference type="PANTHER" id="PTHR24252">
    <property type="entry name" value="ACROSIN-RELATED"/>
    <property type="match status" value="1"/>
</dbReference>
<keyword evidence="1" id="KW-1015">Disulfide bond</keyword>
<evidence type="ECO:0000256" key="1">
    <source>
        <dbReference type="ARBA" id="ARBA00023157"/>
    </source>
</evidence>
<dbReference type="Proteomes" id="UP001164746">
    <property type="component" value="Chromosome 2"/>
</dbReference>
<feature type="region of interest" description="Disordered" evidence="2">
    <location>
        <begin position="489"/>
        <end position="538"/>
    </location>
</feature>
<dbReference type="SMART" id="SM00020">
    <property type="entry name" value="Tryp_SPc"/>
    <property type="match status" value="1"/>
</dbReference>
<feature type="domain" description="Peptidase S1" evidence="3">
    <location>
        <begin position="27"/>
        <end position="288"/>
    </location>
</feature>
<keyword evidence="5" id="KW-1185">Reference proteome</keyword>
<sequence>MFFMVTDSSNSTCGVPEVAPSLMSHRIVGGREAVAHSWPWVVSLAVNGYHQCGGAIVHPLWIITAAHCFEANRHTLEWTVVAGKHQKTKPENGTQTRAAERIVVNSGYNYITTENDIALVRLQEPLTFNSHVQAVCLPVRPPTDGESGVVAGWGEVLGTCCPEVLKQVELPVVPRATCTQSDHLGPQVTANMFCAGYEAGGEDACQVSSGGEVACQVSYVAVTGQKGRMRVRLVQEGKLRVRLVMCRLRGRRGECVSGTRQDGEDACLVSSVPGTRQKGEDACLVSSVPGTRQKGEDACLVSSVSGTRLKGEDACQKGEDACQVSCVPGMKQEGRMRVRLVVCRVRGRREDACQVSCVPGMKQEGRMRVRLVVCRVRGRRGGCVSGKLCAGYEAGGEDACQVSSVPGTRQDVEDACQASSVPGTRQEGRMRFRLVLCRVRGRMGRMRVRLVLCRGRGRKGGCVSGGEDACQVSSVSGTRQKGEDACQASSVSGTRQKGEDACQVSSVSGTRQKREDACQHPNLPGTNEAVNYERQRRR</sequence>
<evidence type="ECO:0000313" key="5">
    <source>
        <dbReference type="Proteomes" id="UP001164746"/>
    </source>
</evidence>
<dbReference type="SUPFAM" id="SSF50494">
    <property type="entry name" value="Trypsin-like serine proteases"/>
    <property type="match status" value="1"/>
</dbReference>
<dbReference type="PRINTS" id="PR00722">
    <property type="entry name" value="CHYMOTRYPSIN"/>
</dbReference>
<name>A0ABY7DJ36_MYAAR</name>
<dbReference type="InterPro" id="IPR001254">
    <property type="entry name" value="Trypsin_dom"/>
</dbReference>
<evidence type="ECO:0000313" key="4">
    <source>
        <dbReference type="EMBL" id="WAQ96355.1"/>
    </source>
</evidence>
<dbReference type="PROSITE" id="PS00134">
    <property type="entry name" value="TRYPSIN_HIS"/>
    <property type="match status" value="1"/>
</dbReference>
<proteinExistence type="predicted"/>
<evidence type="ECO:0000259" key="3">
    <source>
        <dbReference type="PROSITE" id="PS50240"/>
    </source>
</evidence>
<dbReference type="InterPro" id="IPR018114">
    <property type="entry name" value="TRYPSIN_HIS"/>
</dbReference>
<dbReference type="InterPro" id="IPR043504">
    <property type="entry name" value="Peptidase_S1_PA_chymotrypsin"/>
</dbReference>
<dbReference type="Gene3D" id="2.40.10.10">
    <property type="entry name" value="Trypsin-like serine proteases"/>
    <property type="match status" value="1"/>
</dbReference>
<dbReference type="PROSITE" id="PS50240">
    <property type="entry name" value="TRYPSIN_DOM"/>
    <property type="match status" value="1"/>
</dbReference>
<protein>
    <submittedName>
        <fullName evidence="4">OVCH1-like protein</fullName>
    </submittedName>
</protein>
<dbReference type="InterPro" id="IPR001314">
    <property type="entry name" value="Peptidase_S1A"/>
</dbReference>
<reference evidence="4" key="1">
    <citation type="submission" date="2022-11" db="EMBL/GenBank/DDBJ databases">
        <title>Centuries of genome instability and evolution in soft-shell clam transmissible cancer (bioRxiv).</title>
        <authorList>
            <person name="Hart S.F.M."/>
            <person name="Yonemitsu M.A."/>
            <person name="Giersch R.M."/>
            <person name="Beal B.F."/>
            <person name="Arriagada G."/>
            <person name="Davis B.W."/>
            <person name="Ostrander E.A."/>
            <person name="Goff S.P."/>
            <person name="Metzger M.J."/>
        </authorList>
    </citation>
    <scope>NUCLEOTIDE SEQUENCE</scope>
    <source>
        <strain evidence="4">MELC-2E11</strain>
        <tissue evidence="4">Siphon/mantle</tissue>
    </source>
</reference>
<dbReference type="EMBL" id="CP111013">
    <property type="protein sequence ID" value="WAQ96355.1"/>
    <property type="molecule type" value="Genomic_DNA"/>
</dbReference>